<feature type="region of interest" description="Disordered" evidence="3">
    <location>
        <begin position="1165"/>
        <end position="1208"/>
    </location>
</feature>
<accession>A0ABD3QES4</accession>
<feature type="region of interest" description="Disordered" evidence="3">
    <location>
        <begin position="682"/>
        <end position="729"/>
    </location>
</feature>
<feature type="compositionally biased region" description="Low complexity" evidence="3">
    <location>
        <begin position="1166"/>
        <end position="1178"/>
    </location>
</feature>
<feature type="domain" description="PDZ" evidence="4">
    <location>
        <begin position="466"/>
        <end position="534"/>
    </location>
</feature>
<feature type="region of interest" description="Disordered" evidence="3">
    <location>
        <begin position="172"/>
        <end position="248"/>
    </location>
</feature>
<evidence type="ECO:0000313" key="6">
    <source>
        <dbReference type="Proteomes" id="UP001530400"/>
    </source>
</evidence>
<dbReference type="PROSITE" id="PS50106">
    <property type="entry name" value="PDZ"/>
    <property type="match status" value="1"/>
</dbReference>
<feature type="region of interest" description="Disordered" evidence="3">
    <location>
        <begin position="26"/>
        <end position="81"/>
    </location>
</feature>
<dbReference type="EMBL" id="JALLPJ020000232">
    <property type="protein sequence ID" value="KAL3797991.1"/>
    <property type="molecule type" value="Genomic_DNA"/>
</dbReference>
<dbReference type="SUPFAM" id="SSF48371">
    <property type="entry name" value="ARM repeat"/>
    <property type="match status" value="1"/>
</dbReference>
<dbReference type="InterPro" id="IPR051023">
    <property type="entry name" value="PP2A_Regulatory_Subunit_A"/>
</dbReference>
<feature type="compositionally biased region" description="Low complexity" evidence="3">
    <location>
        <begin position="829"/>
        <end position="846"/>
    </location>
</feature>
<sequence length="1463" mass="158619">MTEETSDTSPAEAAAAERGKKLMLYFDNGEAASETNESAPNNGITAPPTNSTANIAQQSTKDAPSNHTPIDPSGKDETTSSNNLVAEAERQAAIAAALSQASSTPSIVAGMARQFQLNNSEGGGYGGTVVALPPLDNGELADPVPMQMVWKPVKFDCVRVAFDRIWREEFDGLDEEDGGDDDGEGQLEVEPEVIEDGASRDEINMSSSNAMGITGEGAGAEASTNGADEQSEHVNVSENDETKPPAPAALDETASTLAYVNLNKSDSTAQKQKQQPTIPDSFLRFLLLIAKVPIIVEEGKQLHRSKQRSLQNSETNALNAAKRALEIYKCAKEAYIQISQGNSSKNNNSSAEDDATSAFFASCSGEDSIVNNNTSSPPPSSVREASPKSPKRQQRRSLADMGSPAATALSSASSMLSSVMSKVSKKQHDFGKKFHQHKQEEPSTSPHNHREDVVSDYEIIIDQEMLGLTVENVLERTIIRTLLPEGAAKRSGAKIGSLIAKVGNVDTSNLTHFETIDELRQSQRPLKLTLRHISSDVLRCAREEMGRLIRGREEEHKQSAIVGENNNDKPWRVASSAGVENFDTILRERWPSKAQRSTLNAAALPSSIMTRNEMIHRAGKDLIRILALLVVGMEKELSDVPNSASSIQSHGSGDVRTKHLHEAIEITSKILLEYAKQHPDVEDKFKSDRGSSSHGSSFYPVPPGRVGKKNAPPPPKGQKGKKKALDDTPLLRIGDALQRTTSFLVDPSSTTATALRWEIIDYLCMVLDLDSENELAEKEAASSTDGGDASQINDLGSAGSILKLIVVNCSTGDDTPVSVDSDENMDADSVSSLGQASSRSSGHNSHSGNPFLSVVHRLAASKSTSARVSACSLGPVLWSHLDFPRQLQLRGVITRALHDVDLTVRKSTATVLHEVAELVFDRRSVPWLVLMCERSMTDPEPQLRAAAMTLTWHLAEHLPNAFLGDASKGSRSLRRLPPRTDPTFMDVYLLQCKLLPVASNLAEDKMPSVRLSVAAQCDRLCSAMGEHWFSVIIDLLQALLSDADERVRSEAVLCMPRLVESVVVGTSKGQTITVLESLLPQALKIQKDSSPEVRAALAAATGELLIFLVGAEDNNNDLAPPSPGRGALSNPSQYKKYVDETLIPILQKLLQDSNPEVTTASLRAVTNASRSSTNSTARIPSTSHNFDSVDDDLQSISSHQSHQSHTSYDRRKPVFIPVLSEEQVLRLLPTLSNLATSREWRVRQSAVEIVPALLGCTYQHETRHEISKFCLKLMSDKVDAVRKTAAECLCLGGSSLARHGEDDGGAWINNIVLPHLKICSQSEDSKQRLLCLKMIEIIITNGLCPSSQRVESKMDISLNSSFDTASDSVYDTDSPVKMILDVAAPLAADKVANVRLNVGRVFGSVVMLLDKPDADFAVSMLEKQLEEEKVREGGGDCDVLYFAQQAIAIFQSPRRLSSYDVVV</sequence>
<organism evidence="5 6">
    <name type="scientific">Cyclotella atomus</name>
    <dbReference type="NCBI Taxonomy" id="382360"/>
    <lineage>
        <taxon>Eukaryota</taxon>
        <taxon>Sar</taxon>
        <taxon>Stramenopiles</taxon>
        <taxon>Ochrophyta</taxon>
        <taxon>Bacillariophyta</taxon>
        <taxon>Coscinodiscophyceae</taxon>
        <taxon>Thalassiosirophycidae</taxon>
        <taxon>Stephanodiscales</taxon>
        <taxon>Stephanodiscaceae</taxon>
        <taxon>Cyclotella</taxon>
    </lineage>
</organism>
<dbReference type="InterPro" id="IPR021133">
    <property type="entry name" value="HEAT_type_2"/>
</dbReference>
<feature type="compositionally biased region" description="Polar residues" evidence="3">
    <location>
        <begin position="222"/>
        <end position="237"/>
    </location>
</feature>
<feature type="region of interest" description="Disordered" evidence="3">
    <location>
        <begin position="815"/>
        <end position="846"/>
    </location>
</feature>
<dbReference type="PROSITE" id="PS50077">
    <property type="entry name" value="HEAT_REPEAT"/>
    <property type="match status" value="1"/>
</dbReference>
<evidence type="ECO:0000313" key="5">
    <source>
        <dbReference type="EMBL" id="KAL3797991.1"/>
    </source>
</evidence>
<feature type="compositionally biased region" description="Low complexity" evidence="3">
    <location>
        <begin position="408"/>
        <end position="422"/>
    </location>
</feature>
<feature type="compositionally biased region" description="Basic and acidic residues" evidence="3">
    <location>
        <begin position="426"/>
        <end position="441"/>
    </location>
</feature>
<protein>
    <recommendedName>
        <fullName evidence="4">PDZ domain-containing protein</fullName>
    </recommendedName>
</protein>
<dbReference type="PANTHER" id="PTHR10648:SF4">
    <property type="entry name" value="PROTEIN PHOSPHATASE 2 (FORMERLY 2A), REGULATORY SUBUNIT A, BETA ISOFORM-RELATED"/>
    <property type="match status" value="1"/>
</dbReference>
<dbReference type="PANTHER" id="PTHR10648">
    <property type="entry name" value="SERINE/THREONINE-PROTEIN PHOSPHATASE PP2A 65 KDA REGULATORY SUBUNIT"/>
    <property type="match status" value="1"/>
</dbReference>
<proteinExistence type="predicted"/>
<evidence type="ECO:0000259" key="4">
    <source>
        <dbReference type="PROSITE" id="PS50106"/>
    </source>
</evidence>
<evidence type="ECO:0000256" key="3">
    <source>
        <dbReference type="SAM" id="MobiDB-lite"/>
    </source>
</evidence>
<keyword evidence="6" id="KW-1185">Reference proteome</keyword>
<dbReference type="Gene3D" id="1.25.10.10">
    <property type="entry name" value="Leucine-rich Repeat Variant"/>
    <property type="match status" value="1"/>
</dbReference>
<gene>
    <name evidence="5" type="ORF">ACHAWO_004589</name>
</gene>
<evidence type="ECO:0000256" key="2">
    <source>
        <dbReference type="PROSITE-ProRule" id="PRU00103"/>
    </source>
</evidence>
<dbReference type="InterPro" id="IPR036034">
    <property type="entry name" value="PDZ_sf"/>
</dbReference>
<dbReference type="InterPro" id="IPR016024">
    <property type="entry name" value="ARM-type_fold"/>
</dbReference>
<feature type="repeat" description="HEAT" evidence="2">
    <location>
        <begin position="994"/>
        <end position="1030"/>
    </location>
</feature>
<evidence type="ECO:0000256" key="1">
    <source>
        <dbReference type="ARBA" id="ARBA00022737"/>
    </source>
</evidence>
<keyword evidence="1" id="KW-0677">Repeat</keyword>
<dbReference type="Pfam" id="PF00595">
    <property type="entry name" value="PDZ"/>
    <property type="match status" value="1"/>
</dbReference>
<dbReference type="InterPro" id="IPR011989">
    <property type="entry name" value="ARM-like"/>
</dbReference>
<feature type="compositionally biased region" description="Low complexity" evidence="3">
    <location>
        <begin position="1194"/>
        <end position="1206"/>
    </location>
</feature>
<feature type="compositionally biased region" description="Basic and acidic residues" evidence="3">
    <location>
        <begin position="682"/>
        <end position="691"/>
    </location>
</feature>
<dbReference type="Proteomes" id="UP001530400">
    <property type="component" value="Unassembled WGS sequence"/>
</dbReference>
<feature type="region of interest" description="Disordered" evidence="3">
    <location>
        <begin position="368"/>
        <end position="450"/>
    </location>
</feature>
<name>A0ABD3QES4_9STRA</name>
<dbReference type="SMART" id="SM00228">
    <property type="entry name" value="PDZ"/>
    <property type="match status" value="1"/>
</dbReference>
<comment type="caution">
    <text evidence="5">The sequence shown here is derived from an EMBL/GenBank/DDBJ whole genome shotgun (WGS) entry which is preliminary data.</text>
</comment>
<dbReference type="InterPro" id="IPR001478">
    <property type="entry name" value="PDZ"/>
</dbReference>
<reference evidence="5 6" key="1">
    <citation type="submission" date="2024-10" db="EMBL/GenBank/DDBJ databases">
        <title>Updated reference genomes for cyclostephanoid diatoms.</title>
        <authorList>
            <person name="Roberts W.R."/>
            <person name="Alverson A.J."/>
        </authorList>
    </citation>
    <scope>NUCLEOTIDE SEQUENCE [LARGE SCALE GENOMIC DNA]</scope>
    <source>
        <strain evidence="5 6">AJA010-31</strain>
    </source>
</reference>
<feature type="compositionally biased region" description="Acidic residues" evidence="3">
    <location>
        <begin position="172"/>
        <end position="195"/>
    </location>
</feature>
<dbReference type="SUPFAM" id="SSF50156">
    <property type="entry name" value="PDZ domain-like"/>
    <property type="match status" value="1"/>
</dbReference>
<dbReference type="Gene3D" id="2.30.42.10">
    <property type="match status" value="1"/>
</dbReference>
<feature type="compositionally biased region" description="Polar residues" evidence="3">
    <location>
        <begin position="33"/>
        <end position="68"/>
    </location>
</feature>